<dbReference type="PANTHER" id="PTHR10039">
    <property type="entry name" value="AMELOGENIN"/>
    <property type="match status" value="1"/>
</dbReference>
<dbReference type="Gene3D" id="3.40.50.300">
    <property type="entry name" value="P-loop containing nucleotide triphosphate hydrolases"/>
    <property type="match status" value="1"/>
</dbReference>
<comment type="caution">
    <text evidence="3">The sequence shown here is derived from an EMBL/GenBank/DDBJ whole genome shotgun (WGS) entry which is preliminary data.</text>
</comment>
<dbReference type="PANTHER" id="PTHR10039:SF5">
    <property type="entry name" value="NACHT DOMAIN-CONTAINING PROTEIN"/>
    <property type="match status" value="1"/>
</dbReference>
<dbReference type="EMBL" id="MU859903">
    <property type="protein sequence ID" value="KAK3946492.1"/>
    <property type="molecule type" value="Genomic_DNA"/>
</dbReference>
<feature type="domain" description="Nephrocystin 3-like N-terminal" evidence="2">
    <location>
        <begin position="91"/>
        <end position="265"/>
    </location>
</feature>
<evidence type="ECO:0000313" key="3">
    <source>
        <dbReference type="EMBL" id="KAK3946492.1"/>
    </source>
</evidence>
<reference evidence="3" key="2">
    <citation type="submission" date="2023-06" db="EMBL/GenBank/DDBJ databases">
        <authorList>
            <consortium name="Lawrence Berkeley National Laboratory"/>
            <person name="Mondo S.J."/>
            <person name="Hensen N."/>
            <person name="Bonometti L."/>
            <person name="Westerberg I."/>
            <person name="Brannstrom I.O."/>
            <person name="Guillou S."/>
            <person name="Cros-Aarteil S."/>
            <person name="Calhoun S."/>
            <person name="Haridas S."/>
            <person name="Kuo A."/>
            <person name="Pangilinan J."/>
            <person name="Riley R."/>
            <person name="Labutti K."/>
            <person name="Andreopoulos B."/>
            <person name="Lipzen A."/>
            <person name="Chen C."/>
            <person name="Yanf M."/>
            <person name="Daum C."/>
            <person name="Ng V."/>
            <person name="Clum A."/>
            <person name="Steindorff A."/>
            <person name="Ohm R."/>
            <person name="Martin F."/>
            <person name="Silar P."/>
            <person name="Natvig D."/>
            <person name="Lalanne C."/>
            <person name="Gautier V."/>
            <person name="Ament-Velasquez S.L."/>
            <person name="Kruys A."/>
            <person name="Hutchinson M.I."/>
            <person name="Powell A.J."/>
            <person name="Barry K."/>
            <person name="Miller A.N."/>
            <person name="Grigoriev I.V."/>
            <person name="Debuchy R."/>
            <person name="Gladieux P."/>
            <person name="Thoren M.H."/>
            <person name="Johannesson H."/>
        </authorList>
    </citation>
    <scope>NUCLEOTIDE SEQUENCE</scope>
    <source>
        <strain evidence="3">CBS 626.80</strain>
    </source>
</reference>
<sequence>MKRSWSFYNSGSGFFAHNTGSGTLHSNNAVGEQYNATGPQYNHFNYYESPFSRTDQERERLEREKNDCLRSLSFNAIHIRRDKIPPAHPSTCEWIRETAKFRQWRDRTDLSRHNAVLWIKGHPGTGKSTLMKHIWSYCQRELQARTTAAYFFHARGDLLEKTPLGMIRSLVCQLLMEEESTYQHFLPLFRRKKQLHIKLEWGEAELQEFLLSEMQTYQGKPLVLLVDALDECSELQVQDVVDFLELLSITYIRHGLNVSICLSSRHYPNM</sequence>
<dbReference type="AlphaFoldDB" id="A0AAN6NIJ7"/>
<evidence type="ECO:0000313" key="4">
    <source>
        <dbReference type="Proteomes" id="UP001303222"/>
    </source>
</evidence>
<dbReference type="InterPro" id="IPR027417">
    <property type="entry name" value="P-loop_NTPase"/>
</dbReference>
<keyword evidence="4" id="KW-1185">Reference proteome</keyword>
<accession>A0AAN6NIJ7</accession>
<reference evidence="3" key="1">
    <citation type="journal article" date="2023" name="Mol. Phylogenet. Evol.">
        <title>Genome-scale phylogeny and comparative genomics of the fungal order Sordariales.</title>
        <authorList>
            <person name="Hensen N."/>
            <person name="Bonometti L."/>
            <person name="Westerberg I."/>
            <person name="Brannstrom I.O."/>
            <person name="Guillou S."/>
            <person name="Cros-Aarteil S."/>
            <person name="Calhoun S."/>
            <person name="Haridas S."/>
            <person name="Kuo A."/>
            <person name="Mondo S."/>
            <person name="Pangilinan J."/>
            <person name="Riley R."/>
            <person name="LaButti K."/>
            <person name="Andreopoulos B."/>
            <person name="Lipzen A."/>
            <person name="Chen C."/>
            <person name="Yan M."/>
            <person name="Daum C."/>
            <person name="Ng V."/>
            <person name="Clum A."/>
            <person name="Steindorff A."/>
            <person name="Ohm R.A."/>
            <person name="Martin F."/>
            <person name="Silar P."/>
            <person name="Natvig D.O."/>
            <person name="Lalanne C."/>
            <person name="Gautier V."/>
            <person name="Ament-Velasquez S.L."/>
            <person name="Kruys A."/>
            <person name="Hutchinson M.I."/>
            <person name="Powell A.J."/>
            <person name="Barry K."/>
            <person name="Miller A.N."/>
            <person name="Grigoriev I.V."/>
            <person name="Debuchy R."/>
            <person name="Gladieux P."/>
            <person name="Hiltunen Thoren M."/>
            <person name="Johannesson H."/>
        </authorList>
    </citation>
    <scope>NUCLEOTIDE SEQUENCE</scope>
    <source>
        <strain evidence="3">CBS 626.80</strain>
    </source>
</reference>
<dbReference type="SUPFAM" id="SSF52540">
    <property type="entry name" value="P-loop containing nucleoside triphosphate hydrolases"/>
    <property type="match status" value="1"/>
</dbReference>
<evidence type="ECO:0000256" key="1">
    <source>
        <dbReference type="ARBA" id="ARBA00022737"/>
    </source>
</evidence>
<organism evidence="3 4">
    <name type="scientific">Pseudoneurospora amorphoporcata</name>
    <dbReference type="NCBI Taxonomy" id="241081"/>
    <lineage>
        <taxon>Eukaryota</taxon>
        <taxon>Fungi</taxon>
        <taxon>Dikarya</taxon>
        <taxon>Ascomycota</taxon>
        <taxon>Pezizomycotina</taxon>
        <taxon>Sordariomycetes</taxon>
        <taxon>Sordariomycetidae</taxon>
        <taxon>Sordariales</taxon>
        <taxon>Sordariaceae</taxon>
        <taxon>Pseudoneurospora</taxon>
    </lineage>
</organism>
<keyword evidence="1" id="KW-0677">Repeat</keyword>
<name>A0AAN6NIJ7_9PEZI</name>
<dbReference type="Proteomes" id="UP001303222">
    <property type="component" value="Unassembled WGS sequence"/>
</dbReference>
<proteinExistence type="predicted"/>
<gene>
    <name evidence="3" type="ORF">QBC32DRAFT_392167</name>
</gene>
<dbReference type="InterPro" id="IPR056884">
    <property type="entry name" value="NPHP3-like_N"/>
</dbReference>
<protein>
    <recommendedName>
        <fullName evidence="2">Nephrocystin 3-like N-terminal domain-containing protein</fullName>
    </recommendedName>
</protein>
<dbReference type="Pfam" id="PF24883">
    <property type="entry name" value="NPHP3_N"/>
    <property type="match status" value="1"/>
</dbReference>
<evidence type="ECO:0000259" key="2">
    <source>
        <dbReference type="Pfam" id="PF24883"/>
    </source>
</evidence>